<dbReference type="Proteomes" id="UP000587586">
    <property type="component" value="Unassembled WGS sequence"/>
</dbReference>
<evidence type="ECO:0000259" key="7">
    <source>
        <dbReference type="PROSITE" id="PS50113"/>
    </source>
</evidence>
<comment type="catalytic activity">
    <reaction evidence="1">
        <text>ATP + protein L-histidine = ADP + protein N-phospho-L-histidine.</text>
        <dbReference type="EC" id="2.7.13.3"/>
    </reaction>
</comment>
<dbReference type="Gene3D" id="3.40.50.2300">
    <property type="match status" value="1"/>
</dbReference>
<dbReference type="SUPFAM" id="SSF55785">
    <property type="entry name" value="PYP-like sensor domain (PAS domain)"/>
    <property type="match status" value="1"/>
</dbReference>
<feature type="domain" description="Response regulatory" evidence="6">
    <location>
        <begin position="527"/>
        <end position="647"/>
    </location>
</feature>
<keyword evidence="3 4" id="KW-0597">Phosphoprotein</keyword>
<dbReference type="InterPro" id="IPR003594">
    <property type="entry name" value="HATPase_dom"/>
</dbReference>
<gene>
    <name evidence="8" type="ORF">GMLC_17380</name>
</gene>
<dbReference type="EC" id="2.7.13.3" evidence="2"/>
<dbReference type="InterPro" id="IPR036097">
    <property type="entry name" value="HisK_dim/P_sf"/>
</dbReference>
<dbReference type="SUPFAM" id="SSF55874">
    <property type="entry name" value="ATPase domain of HSP90 chaperone/DNA topoisomerase II/histidine kinase"/>
    <property type="match status" value="1"/>
</dbReference>
<keyword evidence="9" id="KW-1185">Reference proteome</keyword>
<dbReference type="InterPro" id="IPR005467">
    <property type="entry name" value="His_kinase_dom"/>
</dbReference>
<feature type="modified residue" description="4-aspartylphosphate" evidence="4">
    <location>
        <position position="581"/>
    </location>
</feature>
<dbReference type="PANTHER" id="PTHR43065:SF42">
    <property type="entry name" value="TWO-COMPONENT SENSOR PPRA"/>
    <property type="match status" value="1"/>
</dbReference>
<evidence type="ECO:0000256" key="4">
    <source>
        <dbReference type="PROSITE-ProRule" id="PRU00169"/>
    </source>
</evidence>
<dbReference type="Pfam" id="PF00072">
    <property type="entry name" value="Response_reg"/>
    <property type="match status" value="1"/>
</dbReference>
<protein>
    <recommendedName>
        <fullName evidence="2">histidine kinase</fullName>
        <ecNumber evidence="2">2.7.13.3</ecNumber>
    </recommendedName>
</protein>
<feature type="domain" description="Histidine kinase" evidence="5">
    <location>
        <begin position="289"/>
        <end position="505"/>
    </location>
</feature>
<dbReference type="InterPro" id="IPR004358">
    <property type="entry name" value="Sig_transdc_His_kin-like_C"/>
</dbReference>
<dbReference type="NCBIfam" id="TIGR00229">
    <property type="entry name" value="sensory_box"/>
    <property type="match status" value="1"/>
</dbReference>
<comment type="caution">
    <text evidence="8">The sequence shown here is derived from an EMBL/GenBank/DDBJ whole genome shotgun (WGS) entry which is preliminary data.</text>
</comment>
<dbReference type="InterPro" id="IPR035965">
    <property type="entry name" value="PAS-like_dom_sf"/>
</dbReference>
<dbReference type="InterPro" id="IPR001789">
    <property type="entry name" value="Sig_transdc_resp-reg_receiver"/>
</dbReference>
<dbReference type="SMART" id="SM00388">
    <property type="entry name" value="HisKA"/>
    <property type="match status" value="1"/>
</dbReference>
<dbReference type="InterPro" id="IPR011006">
    <property type="entry name" value="CheY-like_superfamily"/>
</dbReference>
<dbReference type="InterPro" id="IPR000014">
    <property type="entry name" value="PAS"/>
</dbReference>
<dbReference type="InterPro" id="IPR000700">
    <property type="entry name" value="PAS-assoc_C"/>
</dbReference>
<dbReference type="RefSeq" id="WP_183360684.1">
    <property type="nucleotide sequence ID" value="NZ_BLXZ01000003.1"/>
</dbReference>
<dbReference type="PROSITE" id="PS50110">
    <property type="entry name" value="RESPONSE_REGULATORY"/>
    <property type="match status" value="1"/>
</dbReference>
<dbReference type="PRINTS" id="PR00344">
    <property type="entry name" value="BCTRLSENSOR"/>
</dbReference>
<evidence type="ECO:0000313" key="8">
    <source>
        <dbReference type="EMBL" id="GFO68159.1"/>
    </source>
</evidence>
<dbReference type="InterPro" id="IPR013656">
    <property type="entry name" value="PAS_4"/>
</dbReference>
<dbReference type="SMART" id="SM00387">
    <property type="entry name" value="HATPase_c"/>
    <property type="match status" value="1"/>
</dbReference>
<evidence type="ECO:0000259" key="6">
    <source>
        <dbReference type="PROSITE" id="PS50110"/>
    </source>
</evidence>
<dbReference type="CDD" id="cd00130">
    <property type="entry name" value="PAS"/>
    <property type="match status" value="1"/>
</dbReference>
<evidence type="ECO:0000256" key="1">
    <source>
        <dbReference type="ARBA" id="ARBA00000085"/>
    </source>
</evidence>
<sequence>MENRFLSLVPEPPSGFRYLERLSSRDVRRFPVALWAPDRESAEAALAPFGAGVAAITVSSACHPSWQRCGTLRFHLEVTAEQCATLTQQLVPQLDLLQQLRDSEDLRAVQEMDLVRAWEDKARDRKIFEATKEHLFSELTERLRVEEELLAIRNRLAATLDALPDMLFEVGLDGCIYDFHTPQRELLAAPPEAFLNRKLTEVLPHDAAQICLAALQEAERKGASFGKQYQLLLQGAKLWFELSVARKADRTAQQSRFIVLARDITDRKQHEEEYLKIQKLESLGLLAGGIAHDFNNLLTGIIGNLSFAQALIEEEHPAQRPVSQAEKASLRATELSRQLLTFARGGLPMKKRCSAQQLLRETVSLALLGSNVKGVVRIAERLDDLYADEGQISQVCNNLIINARQAMASGGTLTVEADNERLGPENPYGLPPGGYVRVSFADQGCGIAEGDLIRIFDPYFTTKATGTGLGLASAHSIVTRHGGHIGVTSTPGDGATFVVRLPSAGAPCQEAASVAANYVGEDLPGAALLIMDDEEMIRELAREMLQYLGYQVTACEDGAQAIARYRAALEAGTHFAAVIMDLTIPGGMGGREAAEQILALDPNARLIVSSGYSTDPVMSDFHTYGFCAAIKKPYSMQALREELSRVLCSGQITAS</sequence>
<proteinExistence type="predicted"/>
<accession>A0A6V8NA84</accession>
<dbReference type="SMART" id="SM00448">
    <property type="entry name" value="REC"/>
    <property type="match status" value="1"/>
</dbReference>
<dbReference type="AlphaFoldDB" id="A0A6V8NA84"/>
<name>A0A6V8NA84_9BACT</name>
<organism evidence="8 9">
    <name type="scientific">Geomonas limicola</name>
    <dbReference type="NCBI Taxonomy" id="2740186"/>
    <lineage>
        <taxon>Bacteria</taxon>
        <taxon>Pseudomonadati</taxon>
        <taxon>Thermodesulfobacteriota</taxon>
        <taxon>Desulfuromonadia</taxon>
        <taxon>Geobacterales</taxon>
        <taxon>Geobacteraceae</taxon>
        <taxon>Geomonas</taxon>
    </lineage>
</organism>
<dbReference type="SUPFAM" id="SSF47384">
    <property type="entry name" value="Homodimeric domain of signal transducing histidine kinase"/>
    <property type="match status" value="1"/>
</dbReference>
<dbReference type="Gene3D" id="3.30.565.10">
    <property type="entry name" value="Histidine kinase-like ATPase, C-terminal domain"/>
    <property type="match status" value="1"/>
</dbReference>
<dbReference type="Gene3D" id="1.10.287.130">
    <property type="match status" value="1"/>
</dbReference>
<dbReference type="GO" id="GO:0000155">
    <property type="term" value="F:phosphorelay sensor kinase activity"/>
    <property type="evidence" value="ECO:0007669"/>
    <property type="project" value="InterPro"/>
</dbReference>
<dbReference type="Gene3D" id="3.30.450.20">
    <property type="entry name" value="PAS domain"/>
    <property type="match status" value="1"/>
</dbReference>
<evidence type="ECO:0000256" key="3">
    <source>
        <dbReference type="ARBA" id="ARBA00022553"/>
    </source>
</evidence>
<dbReference type="SUPFAM" id="SSF52172">
    <property type="entry name" value="CheY-like"/>
    <property type="match status" value="1"/>
</dbReference>
<evidence type="ECO:0000313" key="9">
    <source>
        <dbReference type="Proteomes" id="UP000587586"/>
    </source>
</evidence>
<dbReference type="Pfam" id="PF08448">
    <property type="entry name" value="PAS_4"/>
    <property type="match status" value="1"/>
</dbReference>
<dbReference type="PROSITE" id="PS50113">
    <property type="entry name" value="PAC"/>
    <property type="match status" value="1"/>
</dbReference>
<dbReference type="InterPro" id="IPR036890">
    <property type="entry name" value="HATPase_C_sf"/>
</dbReference>
<dbReference type="EMBL" id="BLXZ01000003">
    <property type="protein sequence ID" value="GFO68159.1"/>
    <property type="molecule type" value="Genomic_DNA"/>
</dbReference>
<evidence type="ECO:0000256" key="2">
    <source>
        <dbReference type="ARBA" id="ARBA00012438"/>
    </source>
</evidence>
<dbReference type="InterPro" id="IPR003661">
    <property type="entry name" value="HisK_dim/P_dom"/>
</dbReference>
<dbReference type="CDD" id="cd00075">
    <property type="entry name" value="HATPase"/>
    <property type="match status" value="1"/>
</dbReference>
<reference evidence="9" key="1">
    <citation type="submission" date="2020-06" db="EMBL/GenBank/DDBJ databases">
        <title>Draft genomic sequecing of Geomonas sp. Red745.</title>
        <authorList>
            <person name="Itoh H."/>
            <person name="Xu Z.X."/>
            <person name="Ushijima N."/>
            <person name="Masuda Y."/>
            <person name="Shiratori Y."/>
            <person name="Senoo K."/>
        </authorList>
    </citation>
    <scope>NUCLEOTIDE SEQUENCE [LARGE SCALE GENOMIC DNA]</scope>
    <source>
        <strain evidence="9">Red745</strain>
    </source>
</reference>
<dbReference type="CDD" id="cd00082">
    <property type="entry name" value="HisKA"/>
    <property type="match status" value="1"/>
</dbReference>
<dbReference type="CDD" id="cd17546">
    <property type="entry name" value="REC_hyHK_CKI1_RcsC-like"/>
    <property type="match status" value="1"/>
</dbReference>
<dbReference type="PROSITE" id="PS50109">
    <property type="entry name" value="HIS_KIN"/>
    <property type="match status" value="1"/>
</dbReference>
<feature type="domain" description="PAC" evidence="7">
    <location>
        <begin position="216"/>
        <end position="276"/>
    </location>
</feature>
<evidence type="ECO:0000259" key="5">
    <source>
        <dbReference type="PROSITE" id="PS50109"/>
    </source>
</evidence>
<dbReference type="PANTHER" id="PTHR43065">
    <property type="entry name" value="SENSOR HISTIDINE KINASE"/>
    <property type="match status" value="1"/>
</dbReference>
<dbReference type="Pfam" id="PF02518">
    <property type="entry name" value="HATPase_c"/>
    <property type="match status" value="1"/>
</dbReference>